<evidence type="ECO:0000313" key="1">
    <source>
        <dbReference type="EMBL" id="ALQ35888.1"/>
    </source>
</evidence>
<name>A0AAC8WKE8_9FUSO</name>
<reference evidence="1 2" key="1">
    <citation type="submission" date="2015-11" db="EMBL/GenBank/DDBJ databases">
        <authorList>
            <person name="Kook J.-K."/>
            <person name="Park S.-N."/>
            <person name="Lim Y.K."/>
            <person name="Jo E."/>
        </authorList>
    </citation>
    <scope>NUCLEOTIDE SEQUENCE [LARGE SCALE GENOMIC DNA]</scope>
    <source>
        <strain evidence="1 2">ChDC F206</strain>
    </source>
</reference>
<sequence length="539" mass="65252">MKEKSYGHTLKEKVINTTFKGLDKVIENEYKHHPNEKPYSCSAIQEGYNDYLRIVLKKGEINYFRHNFNWITRSDLKIVCEELNEIKKDDFVKEIVPEIKSRFEEIFFRYKDSFLFRYKILLTLEFVDKQDLLEDRTYKYEFYIEDKERKEELKFKMNKYIKEIFLEENKLIKDHRECYIFCRNFLDFNLMGYSEKYIIELIEKILQVMNSAKNREIESDFRYNTILFLEEWTKNTFLKLESKKVTEEQIDLYIYKALFQLKYSKYKDDTKYAYEDLKNAMNKYHSQKAKQYLEKGTGTLIDELVYYKDENLECKANNVLAIINIKIDNEIAKSYEKALNFIINLLNKGFPCSYSVEFSSKSKKEFLKIEELVKSSTHRFFRRILDFPELYNKLEIYAKTAMKKFEFYRDIEDEDDEDDEDKRALSGSYAVFGLALYDEKYFPLLEEYYLKLNDKYQLVHQYFIKAFIDRYGVNQKSLPLILKGFLSGQFDIIFGNLAELVKNEKNKKLLIKELENYSENEKEIILYSIWGEKWKEMIN</sequence>
<dbReference type="Pfam" id="PF19635">
    <property type="entry name" value="DUF6138"/>
    <property type="match status" value="1"/>
</dbReference>
<evidence type="ECO:0000313" key="2">
    <source>
        <dbReference type="Proteomes" id="UP000068516"/>
    </source>
</evidence>
<protein>
    <submittedName>
        <fullName evidence="1">Uncharacterized protein</fullName>
    </submittedName>
</protein>
<proteinExistence type="predicted"/>
<accession>A0AAC8WKE8</accession>
<dbReference type="Proteomes" id="UP000068516">
    <property type="component" value="Chromosome"/>
</dbReference>
<dbReference type="AlphaFoldDB" id="A0AAC8WKE8"/>
<dbReference type="InterPro" id="IPR046136">
    <property type="entry name" value="DUF6138"/>
</dbReference>
<organism evidence="1 2">
    <name type="scientific">Fusobacterium hwasookii ChDC F206</name>
    <dbReference type="NCBI Taxonomy" id="1307443"/>
    <lineage>
        <taxon>Bacteria</taxon>
        <taxon>Fusobacteriati</taxon>
        <taxon>Fusobacteriota</taxon>
        <taxon>Fusobacteriia</taxon>
        <taxon>Fusobacteriales</taxon>
        <taxon>Fusobacteriaceae</taxon>
        <taxon>Fusobacterium</taxon>
    </lineage>
</organism>
<gene>
    <name evidence="1" type="ORF">RN92_08235</name>
</gene>
<dbReference type="RefSeq" id="WP_032886414.1">
    <property type="nucleotide sequence ID" value="NZ_ATKH01000014.1"/>
</dbReference>
<dbReference type="EMBL" id="CP013336">
    <property type="protein sequence ID" value="ALQ35888.1"/>
    <property type="molecule type" value="Genomic_DNA"/>
</dbReference>
<dbReference type="GeneID" id="60659592"/>